<feature type="transmembrane region" description="Helical" evidence="1">
    <location>
        <begin position="266"/>
        <end position="287"/>
    </location>
</feature>
<organism evidence="2 3">
    <name type="scientific">Prosthecobacter dejongeii</name>
    <dbReference type="NCBI Taxonomy" id="48465"/>
    <lineage>
        <taxon>Bacteria</taxon>
        <taxon>Pseudomonadati</taxon>
        <taxon>Verrucomicrobiota</taxon>
        <taxon>Verrucomicrobiia</taxon>
        <taxon>Verrucomicrobiales</taxon>
        <taxon>Verrucomicrobiaceae</taxon>
        <taxon>Prosthecobacter</taxon>
    </lineage>
</organism>
<evidence type="ECO:0008006" key="4">
    <source>
        <dbReference type="Google" id="ProtNLM"/>
    </source>
</evidence>
<feature type="transmembrane region" description="Helical" evidence="1">
    <location>
        <begin position="308"/>
        <end position="329"/>
    </location>
</feature>
<keyword evidence="1" id="KW-1133">Transmembrane helix</keyword>
<feature type="transmembrane region" description="Helical" evidence="1">
    <location>
        <begin position="94"/>
        <end position="113"/>
    </location>
</feature>
<dbReference type="AlphaFoldDB" id="A0A7W8DQD8"/>
<evidence type="ECO:0000256" key="1">
    <source>
        <dbReference type="SAM" id="Phobius"/>
    </source>
</evidence>
<keyword evidence="3" id="KW-1185">Reference proteome</keyword>
<feature type="transmembrane region" description="Helical" evidence="1">
    <location>
        <begin position="375"/>
        <end position="395"/>
    </location>
</feature>
<feature type="transmembrane region" description="Helical" evidence="1">
    <location>
        <begin position="415"/>
        <end position="434"/>
    </location>
</feature>
<feature type="transmembrane region" description="Helical" evidence="1">
    <location>
        <begin position="51"/>
        <end position="74"/>
    </location>
</feature>
<accession>A0A7W8DQD8</accession>
<dbReference type="Proteomes" id="UP000534294">
    <property type="component" value="Unassembled WGS sequence"/>
</dbReference>
<feature type="transmembrane region" description="Helical" evidence="1">
    <location>
        <begin position="349"/>
        <end position="368"/>
    </location>
</feature>
<evidence type="ECO:0000313" key="3">
    <source>
        <dbReference type="Proteomes" id="UP000534294"/>
    </source>
</evidence>
<dbReference type="PANTHER" id="PTHR43044:SF1">
    <property type="entry name" value="QUINOL:CYTOCHROME C OXIDOREDUCTASE QUINONE-BINDING SUBUNIT 2"/>
    <property type="match status" value="1"/>
</dbReference>
<protein>
    <recommendedName>
        <fullName evidence="4">Quinol:cytochrome c oxidoreductase quinone-binding subunit 2</fullName>
    </recommendedName>
</protein>
<feature type="transmembrane region" description="Helical" evidence="1">
    <location>
        <begin position="25"/>
        <end position="45"/>
    </location>
</feature>
<dbReference type="RefSeq" id="WP_184208080.1">
    <property type="nucleotide sequence ID" value="NZ_JACHIF010000003.1"/>
</dbReference>
<reference evidence="2 3" key="1">
    <citation type="submission" date="2020-08" db="EMBL/GenBank/DDBJ databases">
        <title>Genomic Encyclopedia of Type Strains, Phase IV (KMG-IV): sequencing the most valuable type-strain genomes for metagenomic binning, comparative biology and taxonomic classification.</title>
        <authorList>
            <person name="Goeker M."/>
        </authorList>
    </citation>
    <scope>NUCLEOTIDE SEQUENCE [LARGE SCALE GENOMIC DNA]</scope>
    <source>
        <strain evidence="2 3">DSM 12251</strain>
    </source>
</reference>
<feature type="transmembrane region" description="Helical" evidence="1">
    <location>
        <begin position="237"/>
        <end position="260"/>
    </location>
</feature>
<name>A0A7W8DQD8_9BACT</name>
<feature type="transmembrane region" description="Helical" evidence="1">
    <location>
        <begin position="191"/>
        <end position="207"/>
    </location>
</feature>
<evidence type="ECO:0000313" key="2">
    <source>
        <dbReference type="EMBL" id="MBB5037836.1"/>
    </source>
</evidence>
<keyword evidence="1" id="KW-0812">Transmembrane</keyword>
<dbReference type="EMBL" id="JACHIF010000003">
    <property type="protein sequence ID" value="MBB5037836.1"/>
    <property type="molecule type" value="Genomic_DNA"/>
</dbReference>
<proteinExistence type="predicted"/>
<comment type="caution">
    <text evidence="2">The sequence shown here is derived from an EMBL/GenBank/DDBJ whole genome shotgun (WGS) entry which is preliminary data.</text>
</comment>
<gene>
    <name evidence="2" type="ORF">HNQ64_002085</name>
</gene>
<dbReference type="PANTHER" id="PTHR43044">
    <property type="match status" value="1"/>
</dbReference>
<keyword evidence="1" id="KW-0472">Membrane</keyword>
<sequence>MSHHVTFNDLPPGGEKFETAKGGKLISAFGAAGLLGIAGSAYMFFAKPDVFAYSWLFAFFFAFTFVCGGCFWILLHSASNSGWGVAVRRLWEQLANMVLPLAFLGIPLLFPQVQTHLYEWMNHHREAKTQLVASEHAGADKHAETAAAPAHEEGDEHHAPHSIKDQLHHNSLSNPHLHILVEKYGYLNVDAWYFRFAFYFFILWHIARTLRKKSVMQDQDGDITHTIKSRTFSCRWLLFYALTVTFAAVDWLMTLDYSWFSTMWGVYIFAGCAWASMALTILLVTWLKGLGYMKQVVTEEHYHLMGKLLFAFTVFWAYIAFSQYFLIWYANITEETRFYLTRNTEGWRWVSIFIVVGHFIGPFVLLLSQPRKKNPVAVCLICLWILFMHLVDIYWNVIPERGPSLGLGWWVDGAWVGDVVALFAVVGTMGFVFLRSLSRYSLYPCRDPRLLESANVIN</sequence>